<comment type="caution">
    <text evidence="1">The sequence shown here is derived from an EMBL/GenBank/DDBJ whole genome shotgun (WGS) entry which is preliminary data.</text>
</comment>
<evidence type="ECO:0000313" key="1">
    <source>
        <dbReference type="EMBL" id="KED05288.1"/>
    </source>
</evidence>
<dbReference type="RefSeq" id="WP_037578479.1">
    <property type="nucleotide sequence ID" value="NZ_AWEX01000006.1"/>
</dbReference>
<protein>
    <submittedName>
        <fullName evidence="1">Phage protein</fullName>
    </submittedName>
</protein>
<dbReference type="AlphaFoldDB" id="A0A922NWK0"/>
<dbReference type="Proteomes" id="UP000028704">
    <property type="component" value="Unassembled WGS sequence"/>
</dbReference>
<name>A0A922NWK0_9STRE</name>
<evidence type="ECO:0000313" key="2">
    <source>
        <dbReference type="Proteomes" id="UP000028704"/>
    </source>
</evidence>
<gene>
    <name evidence="1" type="ORF">CECT5772_00596</name>
</gene>
<dbReference type="EMBL" id="AWEX01000006">
    <property type="protein sequence ID" value="KED05288.1"/>
    <property type="molecule type" value="Genomic_DNA"/>
</dbReference>
<accession>A0A922NWK0</accession>
<sequence>MEILKGKTTSGFEYEIPMKRLKNFELVEAIAEEETDPTAVVKVVNLLLGNAAKDLKEHVRDEDGIVDVEAIGAEIKEIFESQKELKN</sequence>
<organism evidence="1 2">
    <name type="scientific">Streptococcus equi subsp. ruminatorum CECT 5772</name>
    <dbReference type="NCBI Taxonomy" id="1051981"/>
    <lineage>
        <taxon>Bacteria</taxon>
        <taxon>Bacillati</taxon>
        <taxon>Bacillota</taxon>
        <taxon>Bacilli</taxon>
        <taxon>Lactobacillales</taxon>
        <taxon>Streptococcaceae</taxon>
        <taxon>Streptococcus</taxon>
    </lineage>
</organism>
<reference evidence="1 2" key="1">
    <citation type="journal article" date="2014" name="Int. J. Syst. Evol. Microbiol.">
        <title>Phylogenomics and the dynamic genome evolution of the genus Streptococcus.</title>
        <authorList>
            <consortium name="The Broad Institute Genome Sequencing Platform"/>
            <person name="Richards V.P."/>
            <person name="Palmer S.R."/>
            <person name="Pavinski Bitar P.D."/>
            <person name="Qin X."/>
            <person name="Weinstock G.M."/>
            <person name="Highlander S.K."/>
            <person name="Town C.D."/>
            <person name="Burne R.A."/>
            <person name="Stanhope M.J."/>
        </authorList>
    </citation>
    <scope>NUCLEOTIDE SEQUENCE [LARGE SCALE GENOMIC DNA]</scope>
    <source>
        <strain evidence="1 2">CECT 5772</strain>
    </source>
</reference>
<proteinExistence type="predicted"/>